<evidence type="ECO:0000256" key="8">
    <source>
        <dbReference type="ARBA" id="ARBA00023326"/>
    </source>
</evidence>
<evidence type="ECO:0000256" key="10">
    <source>
        <dbReference type="RuleBase" id="RU004453"/>
    </source>
</evidence>
<dbReference type="GO" id="GO:0000272">
    <property type="term" value="P:polysaccharide catabolic process"/>
    <property type="evidence" value="ECO:0007669"/>
    <property type="project" value="UniProtKB-KW"/>
</dbReference>
<dbReference type="GO" id="GO:0008061">
    <property type="term" value="F:chitin binding"/>
    <property type="evidence" value="ECO:0007669"/>
    <property type="project" value="UniProtKB-KW"/>
</dbReference>
<dbReference type="InterPro" id="IPR001223">
    <property type="entry name" value="Glyco_hydro18_cat"/>
</dbReference>
<dbReference type="PROSITE" id="PS51910">
    <property type="entry name" value="GH18_2"/>
    <property type="match status" value="1"/>
</dbReference>
<dbReference type="Gene3D" id="3.20.20.80">
    <property type="entry name" value="Glycosidases"/>
    <property type="match status" value="1"/>
</dbReference>
<dbReference type="EC" id="3.2.1.14" evidence="2"/>
<dbReference type="InterPro" id="IPR001579">
    <property type="entry name" value="Glyco_hydro_18_chit_AS"/>
</dbReference>
<evidence type="ECO:0000313" key="14">
    <source>
        <dbReference type="EMBL" id="KAF4623693.1"/>
    </source>
</evidence>
<reference evidence="14 15" key="1">
    <citation type="submission" date="2019-12" db="EMBL/GenBank/DDBJ databases">
        <authorList>
            <person name="Floudas D."/>
            <person name="Bentzer J."/>
            <person name="Ahren D."/>
            <person name="Johansson T."/>
            <person name="Persson P."/>
            <person name="Tunlid A."/>
        </authorList>
    </citation>
    <scope>NUCLEOTIDE SEQUENCE [LARGE SCALE GENOMIC DNA]</scope>
    <source>
        <strain evidence="14 15">CBS 102.39</strain>
    </source>
</reference>
<evidence type="ECO:0000256" key="2">
    <source>
        <dbReference type="ARBA" id="ARBA00012729"/>
    </source>
</evidence>
<dbReference type="GO" id="GO:0005576">
    <property type="term" value="C:extracellular region"/>
    <property type="evidence" value="ECO:0007669"/>
    <property type="project" value="TreeGrafter"/>
</dbReference>
<evidence type="ECO:0000256" key="11">
    <source>
        <dbReference type="SAM" id="MobiDB-lite"/>
    </source>
</evidence>
<protein>
    <recommendedName>
        <fullName evidence="2">chitinase</fullName>
        <ecNumber evidence="2">3.2.1.14</ecNumber>
    </recommendedName>
</protein>
<keyword evidence="6" id="KW-0119">Carbohydrate metabolism</keyword>
<comment type="catalytic activity">
    <reaction evidence="1">
        <text>Random endo-hydrolysis of N-acetyl-beta-D-glucosaminide (1-&gt;4)-beta-linkages in chitin and chitodextrins.</text>
        <dbReference type="EC" id="3.2.1.14"/>
    </reaction>
</comment>
<dbReference type="AlphaFoldDB" id="A0A8H4R6B0"/>
<dbReference type="GO" id="GO:0006032">
    <property type="term" value="P:chitin catabolic process"/>
    <property type="evidence" value="ECO:0007669"/>
    <property type="project" value="UniProtKB-KW"/>
</dbReference>
<feature type="compositionally biased region" description="Pro residues" evidence="11">
    <location>
        <begin position="366"/>
        <end position="388"/>
    </location>
</feature>
<evidence type="ECO:0000256" key="12">
    <source>
        <dbReference type="SAM" id="SignalP"/>
    </source>
</evidence>
<feature type="signal peptide" evidence="12">
    <location>
        <begin position="1"/>
        <end position="27"/>
    </location>
</feature>
<evidence type="ECO:0000256" key="1">
    <source>
        <dbReference type="ARBA" id="ARBA00000822"/>
    </source>
</evidence>
<accession>A0A8H4R6B0</accession>
<sequence length="432" mass="46572">MASVVPSARWTLSCFLVFVLAAHAVKAFSETFNDNLAVSYWGQDSAGHQQRLGFYCDDDTIDTIPLAFLYIFFGKGGQPVIDFANICSSGSGNFPGTDLADCSFLASDIQKCQAKGKLITLSLGGATAKVGFDSASQASSFAATIWNMFLGGNGGIRPFGDAVLDGVDLDIENGSSANYDTFVNTLRSLSKNAPKKYYVTAAPQCPFPDAKVGEALNNAFFDAVYVQFYNNFCETSAPSEFNFATWDHWAKTQSMNKDVKVYLGAPGSADSAGNGFVSSQALINVARQAQQQYSSFGGIMLWDADTAYTNNKYHATVKNAIKNRQPGPQPSTIETLPPAPSPTHTQSTTPRPPQPTQSFSSSQVKPPAPESSDPPTPSPISSPSPLPDPRWTARVRRPKFTLDFRNIPAASPTPVFGQPTPRRHSRHFQASL</sequence>
<proteinExistence type="inferred from homology"/>
<comment type="similarity">
    <text evidence="10">Belongs to the glycosyl hydrolase 18 family.</text>
</comment>
<evidence type="ECO:0000256" key="5">
    <source>
        <dbReference type="ARBA" id="ARBA00023024"/>
    </source>
</evidence>
<dbReference type="Proteomes" id="UP000521872">
    <property type="component" value="Unassembled WGS sequence"/>
</dbReference>
<evidence type="ECO:0000256" key="3">
    <source>
        <dbReference type="ARBA" id="ARBA00022669"/>
    </source>
</evidence>
<feature type="chain" id="PRO_5034834453" description="chitinase" evidence="12">
    <location>
        <begin position="28"/>
        <end position="432"/>
    </location>
</feature>
<evidence type="ECO:0000256" key="4">
    <source>
        <dbReference type="ARBA" id="ARBA00022801"/>
    </source>
</evidence>
<keyword evidence="7 9" id="KW-0326">Glycosidase</keyword>
<dbReference type="SUPFAM" id="SSF51445">
    <property type="entry name" value="(Trans)glycosidases"/>
    <property type="match status" value="1"/>
</dbReference>
<keyword evidence="4 9" id="KW-0378">Hydrolase</keyword>
<keyword evidence="8" id="KW-0624">Polysaccharide degradation</keyword>
<dbReference type="Pfam" id="PF00704">
    <property type="entry name" value="Glyco_hydro_18"/>
    <property type="match status" value="1"/>
</dbReference>
<dbReference type="PANTHER" id="PTHR45708">
    <property type="entry name" value="ENDOCHITINASE"/>
    <property type="match status" value="1"/>
</dbReference>
<organism evidence="14 15">
    <name type="scientific">Agrocybe pediades</name>
    <dbReference type="NCBI Taxonomy" id="84607"/>
    <lineage>
        <taxon>Eukaryota</taxon>
        <taxon>Fungi</taxon>
        <taxon>Dikarya</taxon>
        <taxon>Basidiomycota</taxon>
        <taxon>Agaricomycotina</taxon>
        <taxon>Agaricomycetes</taxon>
        <taxon>Agaricomycetidae</taxon>
        <taxon>Agaricales</taxon>
        <taxon>Agaricineae</taxon>
        <taxon>Strophariaceae</taxon>
        <taxon>Agrocybe</taxon>
    </lineage>
</organism>
<keyword evidence="15" id="KW-1185">Reference proteome</keyword>
<keyword evidence="5" id="KW-0146">Chitin degradation</keyword>
<feature type="domain" description="GH18" evidence="13">
    <location>
        <begin position="35"/>
        <end position="324"/>
    </location>
</feature>
<evidence type="ECO:0000313" key="15">
    <source>
        <dbReference type="Proteomes" id="UP000521872"/>
    </source>
</evidence>
<evidence type="ECO:0000256" key="6">
    <source>
        <dbReference type="ARBA" id="ARBA00023277"/>
    </source>
</evidence>
<dbReference type="PANTHER" id="PTHR45708:SF49">
    <property type="entry name" value="ENDOCHITINASE"/>
    <property type="match status" value="1"/>
</dbReference>
<dbReference type="CDD" id="cd02877">
    <property type="entry name" value="GH18_hevamine_XipI_class_III"/>
    <property type="match status" value="1"/>
</dbReference>
<evidence type="ECO:0000256" key="7">
    <source>
        <dbReference type="ARBA" id="ARBA00023295"/>
    </source>
</evidence>
<dbReference type="GO" id="GO:0008843">
    <property type="term" value="F:endochitinase activity"/>
    <property type="evidence" value="ECO:0007669"/>
    <property type="project" value="UniProtKB-EC"/>
</dbReference>
<dbReference type="EMBL" id="JAACJL010000001">
    <property type="protein sequence ID" value="KAF4623693.1"/>
    <property type="molecule type" value="Genomic_DNA"/>
</dbReference>
<feature type="compositionally biased region" description="Basic residues" evidence="11">
    <location>
        <begin position="421"/>
        <end position="432"/>
    </location>
</feature>
<keyword evidence="3" id="KW-0147">Chitin-binding</keyword>
<gene>
    <name evidence="14" type="ORF">D9613_001655</name>
</gene>
<name>A0A8H4R6B0_9AGAR</name>
<evidence type="ECO:0000259" key="13">
    <source>
        <dbReference type="PROSITE" id="PS51910"/>
    </source>
</evidence>
<dbReference type="InterPro" id="IPR045321">
    <property type="entry name" value="Cts1-like"/>
</dbReference>
<dbReference type="InterPro" id="IPR050542">
    <property type="entry name" value="Glycosyl_Hydrlase18_Chitinase"/>
</dbReference>
<dbReference type="InterPro" id="IPR017853">
    <property type="entry name" value="GH"/>
</dbReference>
<evidence type="ECO:0000256" key="9">
    <source>
        <dbReference type="RuleBase" id="RU000489"/>
    </source>
</evidence>
<comment type="caution">
    <text evidence="14">The sequence shown here is derived from an EMBL/GenBank/DDBJ whole genome shotgun (WGS) entry which is preliminary data.</text>
</comment>
<feature type="region of interest" description="Disordered" evidence="11">
    <location>
        <begin position="322"/>
        <end position="432"/>
    </location>
</feature>
<dbReference type="PROSITE" id="PS01095">
    <property type="entry name" value="GH18_1"/>
    <property type="match status" value="1"/>
</dbReference>
<keyword evidence="12" id="KW-0732">Signal</keyword>